<reference evidence="1 2" key="1">
    <citation type="submission" date="2020-01" db="EMBL/GenBank/DDBJ databases">
        <authorList>
            <consortium name="DOE Joint Genome Institute"/>
            <person name="Haridas S."/>
            <person name="Albert R."/>
            <person name="Binder M."/>
            <person name="Bloem J."/>
            <person name="Labutti K."/>
            <person name="Salamov A."/>
            <person name="Andreopoulos B."/>
            <person name="Baker S.E."/>
            <person name="Barry K."/>
            <person name="Bills G."/>
            <person name="Bluhm B.H."/>
            <person name="Cannon C."/>
            <person name="Castanera R."/>
            <person name="Culley D.E."/>
            <person name="Daum C."/>
            <person name="Ezra D."/>
            <person name="Gonzalez J.B."/>
            <person name="Henrissat B."/>
            <person name="Kuo A."/>
            <person name="Liang C."/>
            <person name="Lipzen A."/>
            <person name="Lutzoni F."/>
            <person name="Magnuson J."/>
            <person name="Mondo S."/>
            <person name="Nolan M."/>
            <person name="Ohm R."/>
            <person name="Pangilinan J."/>
            <person name="Park H.-J.H."/>
            <person name="Ramirez L."/>
            <person name="Alfaro M."/>
            <person name="Sun H."/>
            <person name="Tritt A."/>
            <person name="Yoshinaga Y."/>
            <person name="Zwiers L.-H.L."/>
            <person name="Turgeon B.G."/>
            <person name="Goodwin S.B."/>
            <person name="Spatafora J.W."/>
            <person name="Crous P.W."/>
            <person name="Grigoriev I.V."/>
        </authorList>
    </citation>
    <scope>NUCLEOTIDE SEQUENCE [LARGE SCALE GENOMIC DNA]</scope>
    <source>
        <strain evidence="1 2">CBS 611.86</strain>
    </source>
</reference>
<dbReference type="SUPFAM" id="SSF54695">
    <property type="entry name" value="POZ domain"/>
    <property type="match status" value="1"/>
</dbReference>
<evidence type="ECO:0008006" key="3">
    <source>
        <dbReference type="Google" id="ProtNLM"/>
    </source>
</evidence>
<dbReference type="Proteomes" id="UP000481861">
    <property type="component" value="Unassembled WGS sequence"/>
</dbReference>
<dbReference type="CDD" id="cd18186">
    <property type="entry name" value="BTB_POZ_ZBTB_KLHL-like"/>
    <property type="match status" value="1"/>
</dbReference>
<dbReference type="OrthoDB" id="1022638at2759"/>
<evidence type="ECO:0000313" key="2">
    <source>
        <dbReference type="Proteomes" id="UP000481861"/>
    </source>
</evidence>
<organism evidence="1 2">
    <name type="scientific">Massariosphaeria phaeospora</name>
    <dbReference type="NCBI Taxonomy" id="100035"/>
    <lineage>
        <taxon>Eukaryota</taxon>
        <taxon>Fungi</taxon>
        <taxon>Dikarya</taxon>
        <taxon>Ascomycota</taxon>
        <taxon>Pezizomycotina</taxon>
        <taxon>Dothideomycetes</taxon>
        <taxon>Pleosporomycetidae</taxon>
        <taxon>Pleosporales</taxon>
        <taxon>Pleosporales incertae sedis</taxon>
        <taxon>Massariosphaeria</taxon>
    </lineage>
</organism>
<dbReference type="Gene3D" id="3.30.710.10">
    <property type="entry name" value="Potassium Channel Kv1.1, Chain A"/>
    <property type="match status" value="1"/>
</dbReference>
<accession>A0A7C8M5H7</accession>
<keyword evidence="2" id="KW-1185">Reference proteome</keyword>
<feature type="non-terminal residue" evidence="1">
    <location>
        <position position="117"/>
    </location>
</feature>
<name>A0A7C8M5H7_9PLEO</name>
<proteinExistence type="predicted"/>
<dbReference type="PANTHER" id="PTHR47843:SF2">
    <property type="entry name" value="BTB DOMAIN-CONTAINING PROTEIN"/>
    <property type="match status" value="1"/>
</dbReference>
<dbReference type="PANTHER" id="PTHR47843">
    <property type="entry name" value="BTB DOMAIN-CONTAINING PROTEIN-RELATED"/>
    <property type="match status" value="1"/>
</dbReference>
<dbReference type="EMBL" id="JAADJZ010000017">
    <property type="protein sequence ID" value="KAF2869216.1"/>
    <property type="molecule type" value="Genomic_DNA"/>
</dbReference>
<comment type="caution">
    <text evidence="1">The sequence shown here is derived from an EMBL/GenBank/DDBJ whole genome shotgun (WGS) entry which is preliminary data.</text>
</comment>
<sequence length="117" mass="13308">RSGFFSKALNGRWQEADEMMVKLPDELPSIFTMYLDCVYHNEVPVSNHPDGYREFDLLARIYVLAEKLMDVTAKNLVVNAMIAQGEEYSVPDKNDVCTLYDGTPEASPARKLYVDII</sequence>
<dbReference type="InterPro" id="IPR011333">
    <property type="entry name" value="SKP1/BTB/POZ_sf"/>
</dbReference>
<dbReference type="AlphaFoldDB" id="A0A7C8M5H7"/>
<gene>
    <name evidence="1" type="ORF">BDV95DRAFT_468859</name>
</gene>
<feature type="non-terminal residue" evidence="1">
    <location>
        <position position="1"/>
    </location>
</feature>
<evidence type="ECO:0000313" key="1">
    <source>
        <dbReference type="EMBL" id="KAF2869216.1"/>
    </source>
</evidence>
<protein>
    <recommendedName>
        <fullName evidence="3">BTB domain-containing protein</fullName>
    </recommendedName>
</protein>